<evidence type="ECO:0000313" key="1">
    <source>
        <dbReference type="EMBL" id="MCY9518895.1"/>
    </source>
</evidence>
<accession>A0ABT4DQ31</accession>
<dbReference type="NCBIfam" id="TIGR03893">
    <property type="entry name" value="lant_SP_1948"/>
    <property type="match status" value="1"/>
</dbReference>
<reference evidence="1 2" key="1">
    <citation type="submission" date="2022-05" db="EMBL/GenBank/DDBJ databases">
        <title>Genome Sequencing of Bee-Associated Microbes.</title>
        <authorList>
            <person name="Dunlap C."/>
        </authorList>
    </citation>
    <scope>NUCLEOTIDE SEQUENCE [LARGE SCALE GENOMIC DNA]</scope>
    <source>
        <strain evidence="1 2">NRRL NRS-1438</strain>
    </source>
</reference>
<protein>
    <submittedName>
        <fullName evidence="1">Mersacidin family lantibiotic</fullName>
    </submittedName>
</protein>
<dbReference type="RefSeq" id="WP_087433873.1">
    <property type="nucleotide sequence ID" value="NZ_JAMDLV010000033.1"/>
</dbReference>
<proteinExistence type="predicted"/>
<dbReference type="Pfam" id="PF16934">
    <property type="entry name" value="Mersacidin"/>
    <property type="match status" value="1"/>
</dbReference>
<sequence length="58" mass="6289">MKEEFVVSPVGPAFEELTLEEMHLIHGGSDVVPETTPFCGLPGGVTKENLSILYCRPS</sequence>
<gene>
    <name evidence="1" type="ORF">M5X09_04275</name>
</gene>
<comment type="caution">
    <text evidence="1">The sequence shown here is derived from an EMBL/GenBank/DDBJ whole genome shotgun (WGS) entry which is preliminary data.</text>
</comment>
<name>A0ABT4DQ31_9BACL</name>
<organism evidence="1 2">
    <name type="scientific">Paenibacillus apiarius</name>
    <dbReference type="NCBI Taxonomy" id="46240"/>
    <lineage>
        <taxon>Bacteria</taxon>
        <taxon>Bacillati</taxon>
        <taxon>Bacillota</taxon>
        <taxon>Bacilli</taxon>
        <taxon>Bacillales</taxon>
        <taxon>Paenibacillaceae</taxon>
        <taxon>Paenibacillus</taxon>
    </lineage>
</organism>
<evidence type="ECO:0000313" key="2">
    <source>
        <dbReference type="Proteomes" id="UP001207626"/>
    </source>
</evidence>
<dbReference type="Proteomes" id="UP001207626">
    <property type="component" value="Unassembled WGS sequence"/>
</dbReference>
<dbReference type="InterPro" id="IPR027632">
    <property type="entry name" value="Lant_2_A2"/>
</dbReference>
<keyword evidence="2" id="KW-1185">Reference proteome</keyword>
<dbReference type="EMBL" id="JAMDLW010000003">
    <property type="protein sequence ID" value="MCY9518895.1"/>
    <property type="molecule type" value="Genomic_DNA"/>
</dbReference>